<dbReference type="PANTHER" id="PTHR11347">
    <property type="entry name" value="CYCLIC NUCLEOTIDE PHOSPHODIESTERASE"/>
    <property type="match status" value="1"/>
</dbReference>
<dbReference type="OrthoDB" id="546632at2759"/>
<sequence length="551" mass="61716">MAVGPLQTYRWPNAFAFAAKPTACQRPISGEIQCQCWQGYAPVLTADDTYVCDLKIDLKINWALEGVVLAGILVVVLSLGRLQVFVNKYALARVERGLLVQRLKQQNADLTLQLNKIQPRAEPLLDLDSPITKVIACIRQIQASNRLDSDASEELDFVVEVLSSNQLFLPNLLRVNKDAMDGEVNQWLTNMIMNQNTQAPSQGSRPGSVMHTHYSNAGSAPHLSLSERIATFLGDMNAWSFDLVALQELTQGQPLYYLGMAIFEYHNFEQTLGIDPDVMRNFLRRVEGSYRKVPYHNSAHAADVMHALHYFVSQMGLAQVITTEECLAAFIAAAVHDVDHLGVNNAFLINSDHQLAIRYNDTSVLENHHCAKAFAIMFGDPRDNPLSGFVGERFTAIRAVIVGMVLATDMAGHFERMTKFKSKMAGGGMVVTDVKDRQLILNTAIKCGDISNAAKPREISLKWTHLIMEEFYNQGDQERARGLPVSTFMDRQAPQVPKCQSSFIDYIVMPLFEAWGMYIDPQGQFEAIQNLNANREYWRQQSTELGKVVVK</sequence>
<feature type="binding site" evidence="5">
    <location>
        <position position="337"/>
    </location>
    <ligand>
        <name>Zn(2+)</name>
        <dbReference type="ChEBI" id="CHEBI:29105"/>
        <label>2</label>
    </ligand>
</feature>
<feature type="binding site" evidence="5">
    <location>
        <position position="337"/>
    </location>
    <ligand>
        <name>Zn(2+)</name>
        <dbReference type="ChEBI" id="CHEBI:29105"/>
        <label>1</label>
    </ligand>
</feature>
<dbReference type="GO" id="GO:0046872">
    <property type="term" value="F:metal ion binding"/>
    <property type="evidence" value="ECO:0007669"/>
    <property type="project" value="UniProtKB-KW"/>
</dbReference>
<evidence type="ECO:0000256" key="4">
    <source>
        <dbReference type="PIRSR" id="PIRSR623088-2"/>
    </source>
</evidence>
<feature type="binding site" evidence="5">
    <location>
        <position position="336"/>
    </location>
    <ligand>
        <name>Zn(2+)</name>
        <dbReference type="ChEBI" id="CHEBI:29105"/>
        <label>1</label>
    </ligand>
</feature>
<feature type="binding site" evidence="4">
    <location>
        <begin position="296"/>
        <end position="300"/>
    </location>
    <ligand>
        <name>AMP</name>
        <dbReference type="ChEBI" id="CHEBI:456215"/>
    </ligand>
</feature>
<evidence type="ECO:0000256" key="5">
    <source>
        <dbReference type="PIRSR" id="PIRSR623088-3"/>
    </source>
</evidence>
<accession>A0A4P9X5I5</accession>
<proteinExistence type="inferred from homology"/>
<evidence type="ECO:0000256" key="6">
    <source>
        <dbReference type="RuleBase" id="RU363067"/>
    </source>
</evidence>
<dbReference type="InterPro" id="IPR003607">
    <property type="entry name" value="HD/PDEase_dom"/>
</dbReference>
<feature type="binding site" evidence="4">
    <location>
        <position position="500"/>
    </location>
    <ligand>
        <name>AMP</name>
        <dbReference type="ChEBI" id="CHEBI:456215"/>
    </ligand>
</feature>
<name>A0A4P9X5I5_9FUNG</name>
<dbReference type="PROSITE" id="PS51845">
    <property type="entry name" value="PDEASE_I_2"/>
    <property type="match status" value="1"/>
</dbReference>
<keyword evidence="1 5" id="KW-0479">Metal-binding</keyword>
<dbReference type="EMBL" id="ML014218">
    <property type="protein sequence ID" value="RKP00394.1"/>
    <property type="molecule type" value="Genomic_DNA"/>
</dbReference>
<feature type="binding site" evidence="4">
    <location>
        <position position="449"/>
    </location>
    <ligand>
        <name>AMP</name>
        <dbReference type="ChEBI" id="CHEBI:456215"/>
    </ligand>
</feature>
<organism evidence="9 10">
    <name type="scientific">Caulochytrium protostelioides</name>
    <dbReference type="NCBI Taxonomy" id="1555241"/>
    <lineage>
        <taxon>Eukaryota</taxon>
        <taxon>Fungi</taxon>
        <taxon>Fungi incertae sedis</taxon>
        <taxon>Chytridiomycota</taxon>
        <taxon>Chytridiomycota incertae sedis</taxon>
        <taxon>Chytridiomycetes</taxon>
        <taxon>Caulochytriales</taxon>
        <taxon>Caulochytriaceae</taxon>
        <taxon>Caulochytrium</taxon>
    </lineage>
</organism>
<keyword evidence="10" id="KW-1185">Reference proteome</keyword>
<feature type="binding site" evidence="4">
    <location>
        <position position="337"/>
    </location>
    <ligand>
        <name>AMP</name>
        <dbReference type="ChEBI" id="CHEBI:456215"/>
    </ligand>
</feature>
<dbReference type="SMART" id="SM00471">
    <property type="entry name" value="HDc"/>
    <property type="match status" value="1"/>
</dbReference>
<feature type="binding site" evidence="5">
    <location>
        <position position="449"/>
    </location>
    <ligand>
        <name>Zn(2+)</name>
        <dbReference type="ChEBI" id="CHEBI:29105"/>
        <label>1</label>
    </ligand>
</feature>
<gene>
    <name evidence="9" type="ORF">CXG81DRAFT_13294</name>
</gene>
<dbReference type="AlphaFoldDB" id="A0A4P9X5I5"/>
<dbReference type="PROSITE" id="PS00126">
    <property type="entry name" value="PDEASE_I_1"/>
    <property type="match status" value="1"/>
</dbReference>
<dbReference type="GO" id="GO:0007165">
    <property type="term" value="P:signal transduction"/>
    <property type="evidence" value="ECO:0007669"/>
    <property type="project" value="InterPro"/>
</dbReference>
<evidence type="ECO:0000313" key="9">
    <source>
        <dbReference type="EMBL" id="RKP00394.1"/>
    </source>
</evidence>
<feature type="domain" description="PDEase" evidence="8">
    <location>
        <begin position="221"/>
        <end position="545"/>
    </location>
</feature>
<feature type="active site" description="Proton donor" evidence="3">
    <location>
        <position position="296"/>
    </location>
</feature>
<evidence type="ECO:0000256" key="2">
    <source>
        <dbReference type="ARBA" id="ARBA00022801"/>
    </source>
</evidence>
<keyword evidence="7" id="KW-0472">Membrane</keyword>
<evidence type="ECO:0000313" key="10">
    <source>
        <dbReference type="Proteomes" id="UP000274922"/>
    </source>
</evidence>
<dbReference type="CDD" id="cd00077">
    <property type="entry name" value="HDc"/>
    <property type="match status" value="1"/>
</dbReference>
<dbReference type="STRING" id="1555241.A0A4P9X5I5"/>
<dbReference type="PRINTS" id="PR00387">
    <property type="entry name" value="PDIESTERASE1"/>
</dbReference>
<evidence type="ECO:0000259" key="8">
    <source>
        <dbReference type="PROSITE" id="PS51845"/>
    </source>
</evidence>
<protein>
    <recommendedName>
        <fullName evidence="6">Phosphodiesterase</fullName>
        <ecNumber evidence="6">3.1.4.-</ecNumber>
    </recommendedName>
</protein>
<keyword evidence="7" id="KW-1133">Transmembrane helix</keyword>
<keyword evidence="2 6" id="KW-0378">Hydrolase</keyword>
<dbReference type="InterPro" id="IPR036971">
    <property type="entry name" value="PDEase_catalytic_dom_sf"/>
</dbReference>
<evidence type="ECO:0000256" key="3">
    <source>
        <dbReference type="PIRSR" id="PIRSR623088-1"/>
    </source>
</evidence>
<dbReference type="GO" id="GO:0004114">
    <property type="term" value="F:3',5'-cyclic-nucleotide phosphodiesterase activity"/>
    <property type="evidence" value="ECO:0007669"/>
    <property type="project" value="InterPro"/>
</dbReference>
<dbReference type="Pfam" id="PF00233">
    <property type="entry name" value="PDEase_I"/>
    <property type="match status" value="1"/>
</dbReference>
<reference evidence="10" key="1">
    <citation type="journal article" date="2018" name="Nat. Microbiol.">
        <title>Leveraging single-cell genomics to expand the fungal tree of life.</title>
        <authorList>
            <person name="Ahrendt S.R."/>
            <person name="Quandt C.A."/>
            <person name="Ciobanu D."/>
            <person name="Clum A."/>
            <person name="Salamov A."/>
            <person name="Andreopoulos B."/>
            <person name="Cheng J.F."/>
            <person name="Woyke T."/>
            <person name="Pelin A."/>
            <person name="Henrissat B."/>
            <person name="Reynolds N.K."/>
            <person name="Benny G.L."/>
            <person name="Smith M.E."/>
            <person name="James T.Y."/>
            <person name="Grigoriev I.V."/>
        </authorList>
    </citation>
    <scope>NUCLEOTIDE SEQUENCE [LARGE SCALE GENOMIC DNA]</scope>
    <source>
        <strain evidence="10">ATCC 52028</strain>
    </source>
</reference>
<dbReference type="InterPro" id="IPR002073">
    <property type="entry name" value="PDEase_catalytic_dom"/>
</dbReference>
<comment type="similarity">
    <text evidence="6">Belongs to the cyclic nucleotide phosphodiesterase family.</text>
</comment>
<dbReference type="Gene3D" id="1.10.1300.10">
    <property type="entry name" value="3'5'-cyclic nucleotide phosphodiesterase, catalytic domain"/>
    <property type="match status" value="1"/>
</dbReference>
<evidence type="ECO:0000256" key="1">
    <source>
        <dbReference type="ARBA" id="ARBA00022723"/>
    </source>
</evidence>
<comment type="cofactor">
    <cofactor evidence="6">
        <name>a divalent metal cation</name>
        <dbReference type="ChEBI" id="CHEBI:60240"/>
    </cofactor>
    <text evidence="6">Binds 2 divalent metal cations per subunit. Site 1 may preferentially bind zinc ions, while site 2 has a preference for magnesium and/or manganese ions.</text>
</comment>
<feature type="binding site" evidence="5">
    <location>
        <position position="300"/>
    </location>
    <ligand>
        <name>Zn(2+)</name>
        <dbReference type="ChEBI" id="CHEBI:29105"/>
        <label>1</label>
    </ligand>
</feature>
<dbReference type="Proteomes" id="UP000274922">
    <property type="component" value="Unassembled WGS sequence"/>
</dbReference>
<dbReference type="InterPro" id="IPR023088">
    <property type="entry name" value="PDEase"/>
</dbReference>
<keyword evidence="7" id="KW-0812">Transmembrane</keyword>
<dbReference type="InterPro" id="IPR023174">
    <property type="entry name" value="PDEase_CS"/>
</dbReference>
<dbReference type="EC" id="3.1.4.-" evidence="6"/>
<dbReference type="SUPFAM" id="SSF109604">
    <property type="entry name" value="HD-domain/PDEase-like"/>
    <property type="match status" value="1"/>
</dbReference>
<feature type="transmembrane region" description="Helical" evidence="7">
    <location>
        <begin position="62"/>
        <end position="80"/>
    </location>
</feature>
<evidence type="ECO:0000256" key="7">
    <source>
        <dbReference type="SAM" id="Phobius"/>
    </source>
</evidence>